<dbReference type="OrthoDB" id="678085at2759"/>
<organism evidence="3 4">
    <name type="scientific">Cocos nucifera</name>
    <name type="common">Coconut palm</name>
    <dbReference type="NCBI Taxonomy" id="13894"/>
    <lineage>
        <taxon>Eukaryota</taxon>
        <taxon>Viridiplantae</taxon>
        <taxon>Streptophyta</taxon>
        <taxon>Embryophyta</taxon>
        <taxon>Tracheophyta</taxon>
        <taxon>Spermatophyta</taxon>
        <taxon>Magnoliopsida</taxon>
        <taxon>Liliopsida</taxon>
        <taxon>Arecaceae</taxon>
        <taxon>Arecoideae</taxon>
        <taxon>Cocoseae</taxon>
        <taxon>Attaleinae</taxon>
        <taxon>Cocos</taxon>
    </lineage>
</organism>
<sequence>MAVALERFSIREYTAKMRSVDFDKCWPFDGDGKREGEMGRSLPPISFPKFRWWFDELEETRSAGEKPDGGAFQGFELERAGALPAEEGRQMRTPVKAKQRAPKKRSIVELFAVSPQIGAVEDETDGCDGGEGKGGAVEDEERGKEVEGEEEGKEESLGRGDGGGGGTDRKVSSPRKRKERVKEIQKKKKMTKKSWMKYKNKKKKKLKVDICAAKKEKNYRTKTSYSGDISQLLQDSVCKKRLRKALKDSFEVKKKKPSAVKNLLKKQNCKLIRDSKLLFKKQEVGKVFPIHGILKNHAKASSIKKSSRGNSFKPSRVSEKHVTFSGKDDILGHSKGFSSLELPQLQSLCKIFSDVLAASSARGDLVKGDKLPPPTKGAQMVNDSENDAVATCAEGTSGGGKTQLRDVNSHSASHELINPNNGTCPDREISSLGEVVDLNSAIQSSSNSNCVHSGSPGFSASHVYSGNQQVLNSYGKDVSSSDEGIHSDERTKRNLPAPIESGISSSEVMSSLTMTRNLLSQPSTTCSVMSTEANERQPDLSLGPRIDVDRCVSEIQPMRFIAPKNLRGSICTSVGLKGYGETRLVSDQMPICKDKCIDGDFIGLPLNSQGELIKLHSSGRFGLHDLFKHQNTVLGSCRSFPVSNLVESRSNMDHMNTRGKFPAAPLYMKDQLRWYPERCNNPASIPVTSGLGIMQLHGLERMEVQNHVALRDNDQHFHHGPNSMKVSCYGCREHSHQDHNFNNRDEFQAEGNLNHSVQPAHQPTMRLMGQNVTVGKSSEECRSFDDGKIWTDKEIISEHSPSVRLSATSLPSQWLQHEWFKHPASEASRFLQPLESSSSIYLSPAVEPRYDHMHFDCQQQWISRNGLSSTMRKHGSMLNPSSHPPPPQTMLNRTPNRAVNSVTDYVEVGHQIPFVATPQNISQHMLLMSTHCKHSQSFSFSTSSISHPAFLSQNCGNFVETSSVHSSSLCHPEWLLNAEQHKKSNKSSFPFCSDPIGIHHPCTTSGSKLPLLPYVYPTSIISFPVYNTSSSHTCGSTPVVHSPFIPLYPASKTTFPGNASFRNKIKHKDGTKSKLTYLKSLDRANKTNKRPIAKDDGFMKPAKKPHLTIQDNPKVPVGPRREQLNGCSSDDAGTPEISALAHKIIDDGLPVTSNEKNGLKISCASGSLNPSGGTRPGPVKLSAGAKHILKPGQNMDQDNSRPIHSTIPFAVGTSCSTAPISQKSATIYREERRIRTVLLRMLCLFGSPEHPFKKVTDLPPGSQISDFLIGFALILLVKECKKESNFMGFLGNIARRLDALGFLLSGLDALLGPVVMLLYPLYATMRAIESPSPHDDQQWLTYWVLYSLLTLFELFCWKVLQWFPLWPYMKLVFCLWLVLPIFNGAAYIYENFVRRYVKIGGYVSSTDPEEQAKMLQMMNLDAKNLVVQYIGKHGPQAFARAIKAWYIIGFLIKFRMLQDVQQTKKS</sequence>
<dbReference type="EMBL" id="CM017877">
    <property type="protein sequence ID" value="KAG1346561.1"/>
    <property type="molecule type" value="Genomic_DNA"/>
</dbReference>
<feature type="transmembrane region" description="Helical" evidence="2">
    <location>
        <begin position="1372"/>
        <end position="1389"/>
    </location>
</feature>
<evidence type="ECO:0000256" key="1">
    <source>
        <dbReference type="SAM" id="MobiDB-lite"/>
    </source>
</evidence>
<dbReference type="Pfam" id="PF03134">
    <property type="entry name" value="TB2_DP1_HVA22"/>
    <property type="match status" value="1"/>
</dbReference>
<reference evidence="3" key="2">
    <citation type="submission" date="2019-07" db="EMBL/GenBank/DDBJ databases">
        <authorList>
            <person name="Yang Y."/>
            <person name="Bocs S."/>
            <person name="Baudouin L."/>
        </authorList>
    </citation>
    <scope>NUCLEOTIDE SEQUENCE</scope>
    <source>
        <tissue evidence="3">Spear leaf of Hainan Tall coconut</tissue>
    </source>
</reference>
<feature type="region of interest" description="Disordered" evidence="1">
    <location>
        <begin position="81"/>
        <end position="103"/>
    </location>
</feature>
<feature type="transmembrane region" description="Helical" evidence="2">
    <location>
        <begin position="1297"/>
        <end position="1319"/>
    </location>
</feature>
<dbReference type="InterPro" id="IPR004345">
    <property type="entry name" value="TB2_DP1_HVA22"/>
</dbReference>
<gene>
    <name evidence="3" type="ORF">COCNU_06G003900</name>
</gene>
<dbReference type="Proteomes" id="UP000797356">
    <property type="component" value="Chromosome 6"/>
</dbReference>
<evidence type="ECO:0000256" key="2">
    <source>
        <dbReference type="SAM" id="Phobius"/>
    </source>
</evidence>
<feature type="transmembrane region" description="Helical" evidence="2">
    <location>
        <begin position="1339"/>
        <end position="1360"/>
    </location>
</feature>
<feature type="region of interest" description="Disordered" evidence="1">
    <location>
        <begin position="119"/>
        <end position="193"/>
    </location>
</feature>
<accession>A0A8K0IBJ5</accession>
<keyword evidence="2" id="KW-1133">Transmembrane helix</keyword>
<comment type="caution">
    <text evidence="3">The sequence shown here is derived from an EMBL/GenBank/DDBJ whole genome shotgun (WGS) entry which is preliminary data.</text>
</comment>
<keyword evidence="2" id="KW-0472">Membrane</keyword>
<evidence type="ECO:0000313" key="3">
    <source>
        <dbReference type="EMBL" id="KAG1346561.1"/>
    </source>
</evidence>
<feature type="compositionally biased region" description="Basic residues" evidence="1">
    <location>
        <begin position="172"/>
        <end position="193"/>
    </location>
</feature>
<proteinExistence type="predicted"/>
<feature type="region of interest" description="Disordered" evidence="1">
    <location>
        <begin position="1089"/>
        <end position="1117"/>
    </location>
</feature>
<feature type="region of interest" description="Disordered" evidence="1">
    <location>
        <begin position="873"/>
        <end position="893"/>
    </location>
</feature>
<name>A0A8K0IBJ5_COCNU</name>
<dbReference type="PANTHER" id="PTHR36892:SF1">
    <property type="entry name" value="OS05G0518200 PROTEIN"/>
    <property type="match status" value="1"/>
</dbReference>
<dbReference type="PANTHER" id="PTHR36892">
    <property type="entry name" value="OS01G0201800 PROTEIN"/>
    <property type="match status" value="1"/>
</dbReference>
<keyword evidence="4" id="KW-1185">Reference proteome</keyword>
<reference evidence="3" key="1">
    <citation type="journal article" date="2017" name="Gigascience">
        <title>The genome draft of coconut (Cocos nucifera).</title>
        <authorList>
            <person name="Xiao Y."/>
            <person name="Xu P."/>
            <person name="Fan H."/>
            <person name="Baudouin L."/>
            <person name="Xia W."/>
            <person name="Bocs S."/>
            <person name="Xu J."/>
            <person name="Li Q."/>
            <person name="Guo A."/>
            <person name="Zhou L."/>
            <person name="Li J."/>
            <person name="Wu Y."/>
            <person name="Ma Z."/>
            <person name="Armero A."/>
            <person name="Issali A.E."/>
            <person name="Liu N."/>
            <person name="Peng M."/>
            <person name="Yang Y."/>
        </authorList>
    </citation>
    <scope>NUCLEOTIDE SEQUENCE</scope>
    <source>
        <tissue evidence="3">Spear leaf of Hainan Tall coconut</tissue>
    </source>
</reference>
<evidence type="ECO:0000313" key="4">
    <source>
        <dbReference type="Proteomes" id="UP000797356"/>
    </source>
</evidence>
<protein>
    <submittedName>
        <fullName evidence="3">Putative HVA22-like protein f</fullName>
    </submittedName>
</protein>
<keyword evidence="2" id="KW-0812">Transmembrane</keyword>